<keyword evidence="1" id="KW-0030">Aminoacyl-tRNA synthetase</keyword>
<comment type="caution">
    <text evidence="1">The sequence shown here is derived from an EMBL/GenBank/DDBJ whole genome shotgun (WGS) entry which is preliminary data.</text>
</comment>
<name>A0A392SW30_9FABA</name>
<evidence type="ECO:0000313" key="2">
    <source>
        <dbReference type="Proteomes" id="UP000265520"/>
    </source>
</evidence>
<evidence type="ECO:0000313" key="1">
    <source>
        <dbReference type="EMBL" id="MCI52662.1"/>
    </source>
</evidence>
<reference evidence="1 2" key="1">
    <citation type="journal article" date="2018" name="Front. Plant Sci.">
        <title>Red Clover (Trifolium pratense) and Zigzag Clover (T. medium) - A Picture of Genomic Similarities and Differences.</title>
        <authorList>
            <person name="Dluhosova J."/>
            <person name="Istvanek J."/>
            <person name="Nedelnik J."/>
            <person name="Repkova J."/>
        </authorList>
    </citation>
    <scope>NUCLEOTIDE SEQUENCE [LARGE SCALE GENOMIC DNA]</scope>
    <source>
        <strain evidence="2">cv. 10/8</strain>
        <tissue evidence="1">Leaf</tissue>
    </source>
</reference>
<protein>
    <submittedName>
        <fullName evidence="1">Aspartyl-tRNA synthetase</fullName>
    </submittedName>
</protein>
<keyword evidence="2" id="KW-1185">Reference proteome</keyword>
<feature type="non-terminal residue" evidence="1">
    <location>
        <position position="1"/>
    </location>
</feature>
<keyword evidence="1" id="KW-0436">Ligase</keyword>
<accession>A0A392SW30</accession>
<proteinExistence type="predicted"/>
<dbReference type="AlphaFoldDB" id="A0A392SW30"/>
<dbReference type="EMBL" id="LXQA010450850">
    <property type="protein sequence ID" value="MCI52662.1"/>
    <property type="molecule type" value="Genomic_DNA"/>
</dbReference>
<dbReference type="Proteomes" id="UP000265520">
    <property type="component" value="Unassembled WGS sequence"/>
</dbReference>
<organism evidence="1 2">
    <name type="scientific">Trifolium medium</name>
    <dbReference type="NCBI Taxonomy" id="97028"/>
    <lineage>
        <taxon>Eukaryota</taxon>
        <taxon>Viridiplantae</taxon>
        <taxon>Streptophyta</taxon>
        <taxon>Embryophyta</taxon>
        <taxon>Tracheophyta</taxon>
        <taxon>Spermatophyta</taxon>
        <taxon>Magnoliopsida</taxon>
        <taxon>eudicotyledons</taxon>
        <taxon>Gunneridae</taxon>
        <taxon>Pentapetalae</taxon>
        <taxon>rosids</taxon>
        <taxon>fabids</taxon>
        <taxon>Fabales</taxon>
        <taxon>Fabaceae</taxon>
        <taxon>Papilionoideae</taxon>
        <taxon>50 kb inversion clade</taxon>
        <taxon>NPAAA clade</taxon>
        <taxon>Hologalegina</taxon>
        <taxon>IRL clade</taxon>
        <taxon>Trifolieae</taxon>
        <taxon>Trifolium</taxon>
    </lineage>
</organism>
<dbReference type="GO" id="GO:0004812">
    <property type="term" value="F:aminoacyl-tRNA ligase activity"/>
    <property type="evidence" value="ECO:0007669"/>
    <property type="project" value="UniProtKB-KW"/>
</dbReference>
<sequence>PKVTAIEEAKDLKKMCLVSLISNLKSHEMVLNADSAQKKSKSVAL</sequence>